<dbReference type="NCBIfam" id="TIGR03124">
    <property type="entry name" value="citrate_citX"/>
    <property type="match status" value="1"/>
</dbReference>
<evidence type="ECO:0000313" key="5">
    <source>
        <dbReference type="EMBL" id="SDI58234.1"/>
    </source>
</evidence>
<dbReference type="EC" id="2.7.7.61" evidence="1"/>
<evidence type="ECO:0000256" key="3">
    <source>
        <dbReference type="ARBA" id="ARBA00022695"/>
    </source>
</evidence>
<keyword evidence="2" id="KW-0808">Transferase</keyword>
<dbReference type="STRING" id="83767.SAMN05660652_03687"/>
<dbReference type="OrthoDB" id="3196716at2"/>
<dbReference type="InterPro" id="IPR005551">
    <property type="entry name" value="CitX"/>
</dbReference>
<gene>
    <name evidence="5" type="ORF">SAMN05660652_03687</name>
</gene>
<name>A0A1G8LRC6_9RHOO</name>
<evidence type="ECO:0000256" key="2">
    <source>
        <dbReference type="ARBA" id="ARBA00022679"/>
    </source>
</evidence>
<evidence type="ECO:0000256" key="4">
    <source>
        <dbReference type="ARBA" id="ARBA00048574"/>
    </source>
</evidence>
<dbReference type="AlphaFoldDB" id="A0A1G8LRC6"/>
<keyword evidence="3" id="KW-0548">Nucleotidyltransferase</keyword>
<dbReference type="RefSeq" id="WP_091939896.1">
    <property type="nucleotide sequence ID" value="NZ_FNCY01000022.1"/>
</dbReference>
<dbReference type="EMBL" id="FNCY01000022">
    <property type="protein sequence ID" value="SDI58234.1"/>
    <property type="molecule type" value="Genomic_DNA"/>
</dbReference>
<sequence length="160" mass="17326">MNSLLDAREQRQAALLDVLRDGPEALVFVSLNIAGRDKWPDGAEAMFAWALRQTLAACAQSSPAVLAHDALGSYAIVFGTAAPELKRRMVSIESAEAAARLVDLDVYDASGIQIGRQELGLAPRTCLLCAEPAVDCMRAKRHPVEEVIARTHELLSNFRA</sequence>
<organism evidence="5 6">
    <name type="scientific">Propionivibrio dicarboxylicus</name>
    <dbReference type="NCBI Taxonomy" id="83767"/>
    <lineage>
        <taxon>Bacteria</taxon>
        <taxon>Pseudomonadati</taxon>
        <taxon>Pseudomonadota</taxon>
        <taxon>Betaproteobacteria</taxon>
        <taxon>Rhodocyclales</taxon>
        <taxon>Rhodocyclaceae</taxon>
        <taxon>Propionivibrio</taxon>
    </lineage>
</organism>
<keyword evidence="6" id="KW-1185">Reference proteome</keyword>
<proteinExistence type="predicted"/>
<evidence type="ECO:0000256" key="1">
    <source>
        <dbReference type="ARBA" id="ARBA00012524"/>
    </source>
</evidence>
<dbReference type="Pfam" id="PF03802">
    <property type="entry name" value="CitX"/>
    <property type="match status" value="1"/>
</dbReference>
<protein>
    <recommendedName>
        <fullName evidence="1">citrate lyase holo-[acyl-carrier protein] synthase</fullName>
        <ecNumber evidence="1">2.7.7.61</ecNumber>
    </recommendedName>
</protein>
<dbReference type="GO" id="GO:0051191">
    <property type="term" value="P:prosthetic group biosynthetic process"/>
    <property type="evidence" value="ECO:0007669"/>
    <property type="project" value="InterPro"/>
</dbReference>
<accession>A0A1G8LRC6</accession>
<dbReference type="GO" id="GO:0050519">
    <property type="term" value="F:holo-citrate lyase synthase activity"/>
    <property type="evidence" value="ECO:0007669"/>
    <property type="project" value="UniProtKB-EC"/>
</dbReference>
<dbReference type="Proteomes" id="UP000198607">
    <property type="component" value="Unassembled WGS sequence"/>
</dbReference>
<reference evidence="5 6" key="1">
    <citation type="submission" date="2016-10" db="EMBL/GenBank/DDBJ databases">
        <authorList>
            <person name="de Groot N.N."/>
        </authorList>
    </citation>
    <scope>NUCLEOTIDE SEQUENCE [LARGE SCALE GENOMIC DNA]</scope>
    <source>
        <strain evidence="5 6">DSM 5885</strain>
    </source>
</reference>
<comment type="catalytic activity">
    <reaction evidence="4">
        <text>apo-[citrate lyase ACP] + 2'-(5''-triphospho-alpha-D-ribosyl)-3'-dephospho-CoA = holo-[citrate lyase ACP] + diphosphate</text>
        <dbReference type="Rhea" id="RHEA:16333"/>
        <dbReference type="Rhea" id="RHEA-COMP:10157"/>
        <dbReference type="Rhea" id="RHEA-COMP:10158"/>
        <dbReference type="ChEBI" id="CHEBI:29999"/>
        <dbReference type="ChEBI" id="CHEBI:33019"/>
        <dbReference type="ChEBI" id="CHEBI:61378"/>
        <dbReference type="ChEBI" id="CHEBI:82683"/>
        <dbReference type="EC" id="2.7.7.61"/>
    </reaction>
</comment>
<evidence type="ECO:0000313" key="6">
    <source>
        <dbReference type="Proteomes" id="UP000198607"/>
    </source>
</evidence>